<keyword evidence="2 3" id="KW-0012">Acyltransferase</keyword>
<dbReference type="PANTHER" id="PTHR15298:SF1">
    <property type="entry name" value="GLYCINE N-ACYLTRANSFERASE-LIKE PROTEIN"/>
    <property type="match status" value="1"/>
</dbReference>
<dbReference type="Gene3D" id="3.40.630.30">
    <property type="match status" value="1"/>
</dbReference>
<dbReference type="Pfam" id="PF06021">
    <property type="entry name" value="Gly_acyl_tr_N"/>
    <property type="match status" value="1"/>
</dbReference>
<proteinExistence type="inferred from homology"/>
<dbReference type="EC" id="2.3.1.-" evidence="3"/>
<feature type="domain" description="Glycine N-acyltransferase C-terminal" evidence="5">
    <location>
        <begin position="190"/>
        <end position="259"/>
    </location>
</feature>
<dbReference type="Pfam" id="PF08444">
    <property type="entry name" value="Gly_acyl_tr_C"/>
    <property type="match status" value="1"/>
</dbReference>
<dbReference type="InterPro" id="IPR013652">
    <property type="entry name" value="Glycine_N-acyltransferase_C"/>
</dbReference>
<evidence type="ECO:0000256" key="1">
    <source>
        <dbReference type="ARBA" id="ARBA00022679"/>
    </source>
</evidence>
<dbReference type="InterPro" id="IPR015938">
    <property type="entry name" value="Glycine_N-acyltransferase_N"/>
</dbReference>
<dbReference type="SUPFAM" id="SSF55729">
    <property type="entry name" value="Acyl-CoA N-acyltransferases (Nat)"/>
    <property type="match status" value="1"/>
</dbReference>
<accession>A0ABQ7SUY8</accession>
<evidence type="ECO:0000256" key="3">
    <source>
        <dbReference type="RuleBase" id="RU368002"/>
    </source>
</evidence>
<evidence type="ECO:0000313" key="7">
    <source>
        <dbReference type="Proteomes" id="UP000826234"/>
    </source>
</evidence>
<evidence type="ECO:0000259" key="5">
    <source>
        <dbReference type="Pfam" id="PF08444"/>
    </source>
</evidence>
<sequence length="281" mass="32128">MLILSCSSKLQLLENMLRRNLPKTLPVYGAVMHINRGNPAQHEVVVDSWPEFKVILTRPHMEVVKDHRDKYTNLHAAFYWDIDACQALLENTEVIDWGRAFQLQGLQDGLFEVTRGMAETRHVKLKPYFYQAMLHPDPSIYCPSRFKSDLFHFGTLNSSHAALLNETWSVGGNDWSLHYLDSLIRYFPSACLLNKEGQLVSWTVSDPVACLKHSYTLPQYRGQRCNVAVGLEAAKKMHAKGFPVYGGVLHENKSAKRALLERQGYCILPFTQSILFFTPRC</sequence>
<dbReference type="EMBL" id="JAIPUX010003289">
    <property type="protein sequence ID" value="KAH0621157.1"/>
    <property type="molecule type" value="Genomic_DNA"/>
</dbReference>
<protein>
    <recommendedName>
        <fullName evidence="3">Glycine N-acyltransferase-like protein</fullName>
        <ecNumber evidence="3">2.3.1.-</ecNumber>
    </recommendedName>
</protein>
<gene>
    <name evidence="6" type="ORF">JD844_022203</name>
</gene>
<evidence type="ECO:0000256" key="2">
    <source>
        <dbReference type="ARBA" id="ARBA00023315"/>
    </source>
</evidence>
<evidence type="ECO:0000259" key="4">
    <source>
        <dbReference type="Pfam" id="PF06021"/>
    </source>
</evidence>
<dbReference type="InterPro" id="IPR010313">
    <property type="entry name" value="Glycine_N-acyltransferase"/>
</dbReference>
<dbReference type="Proteomes" id="UP000826234">
    <property type="component" value="Unassembled WGS sequence"/>
</dbReference>
<name>A0ABQ7SUY8_PHRPL</name>
<feature type="domain" description="Glycine N-acyltransferase N-terminal" evidence="4">
    <location>
        <begin position="1"/>
        <end position="188"/>
    </location>
</feature>
<dbReference type="PANTHER" id="PTHR15298">
    <property type="entry name" value="L-COA N-ACYLTRANSFERASE-RELATED"/>
    <property type="match status" value="1"/>
</dbReference>
<dbReference type="InterPro" id="IPR016181">
    <property type="entry name" value="Acyl_CoA_acyltransferase"/>
</dbReference>
<keyword evidence="7" id="KW-1185">Reference proteome</keyword>
<comment type="caution">
    <text evidence="6">The sequence shown here is derived from an EMBL/GenBank/DDBJ whole genome shotgun (WGS) entry which is preliminary data.</text>
</comment>
<reference evidence="6 7" key="1">
    <citation type="journal article" date="2022" name="Gigascience">
        <title>A chromosome-level genome assembly and annotation of the desert horned lizard, Phrynosoma platyrhinos, provides insight into chromosomal rearrangements among reptiles.</title>
        <authorList>
            <person name="Koochekian N."/>
            <person name="Ascanio A."/>
            <person name="Farleigh K."/>
            <person name="Card D.C."/>
            <person name="Schield D.R."/>
            <person name="Castoe T.A."/>
            <person name="Jezkova T."/>
        </authorList>
    </citation>
    <scope>NUCLEOTIDE SEQUENCE [LARGE SCALE GENOMIC DNA]</scope>
    <source>
        <strain evidence="6">NK-2021</strain>
    </source>
</reference>
<evidence type="ECO:0000313" key="6">
    <source>
        <dbReference type="EMBL" id="KAH0621157.1"/>
    </source>
</evidence>
<keyword evidence="1 3" id="KW-0808">Transferase</keyword>
<organism evidence="6 7">
    <name type="scientific">Phrynosoma platyrhinos</name>
    <name type="common">Desert horned lizard</name>
    <dbReference type="NCBI Taxonomy" id="52577"/>
    <lineage>
        <taxon>Eukaryota</taxon>
        <taxon>Metazoa</taxon>
        <taxon>Chordata</taxon>
        <taxon>Craniata</taxon>
        <taxon>Vertebrata</taxon>
        <taxon>Euteleostomi</taxon>
        <taxon>Lepidosauria</taxon>
        <taxon>Squamata</taxon>
        <taxon>Bifurcata</taxon>
        <taxon>Unidentata</taxon>
        <taxon>Episquamata</taxon>
        <taxon>Toxicofera</taxon>
        <taxon>Iguania</taxon>
        <taxon>Phrynosomatidae</taxon>
        <taxon>Phrynosomatinae</taxon>
        <taxon>Phrynosoma</taxon>
    </lineage>
</organism>
<comment type="similarity">
    <text evidence="3">Belongs to the glycine N-acyltransferase family.</text>
</comment>